<keyword evidence="2" id="KW-1185">Reference proteome</keyword>
<gene>
    <name evidence="1" type="ORF">GIB67_037951</name>
</gene>
<organism evidence="1 2">
    <name type="scientific">Kingdonia uniflora</name>
    <dbReference type="NCBI Taxonomy" id="39325"/>
    <lineage>
        <taxon>Eukaryota</taxon>
        <taxon>Viridiplantae</taxon>
        <taxon>Streptophyta</taxon>
        <taxon>Embryophyta</taxon>
        <taxon>Tracheophyta</taxon>
        <taxon>Spermatophyta</taxon>
        <taxon>Magnoliopsida</taxon>
        <taxon>Ranunculales</taxon>
        <taxon>Circaeasteraceae</taxon>
        <taxon>Kingdonia</taxon>
    </lineage>
</organism>
<proteinExistence type="predicted"/>
<dbReference type="OrthoDB" id="1939463at2759"/>
<sequence length="226" mass="25266">MTSSTVFGRGYFPLWEVAPHEIVGIHKNEDSAHILHEQDIDENSTQGATEYEQHWHHKEKDVLGKAISVFGEDSNKELWETSAFFLPRAAIGFFTSVATSLFGSHSSTTPSGSGEKIYPGGPSESYEFDLHGLPSESENAMGSLLKKEACKTLHNIEEITELQLSSSNKKAGRFKQFDMVGDLSDHHFVNVIGKGSMFPQVKRGWLKKVHQEWSILQIDLPGYPFL</sequence>
<accession>A0A7J7LH69</accession>
<dbReference type="Proteomes" id="UP000541444">
    <property type="component" value="Unassembled WGS sequence"/>
</dbReference>
<protein>
    <submittedName>
        <fullName evidence="1">Uncharacterized protein</fullName>
    </submittedName>
</protein>
<dbReference type="EMBL" id="JACGCM010002284">
    <property type="protein sequence ID" value="KAF6141983.1"/>
    <property type="molecule type" value="Genomic_DNA"/>
</dbReference>
<comment type="caution">
    <text evidence="1">The sequence shown here is derived from an EMBL/GenBank/DDBJ whole genome shotgun (WGS) entry which is preliminary data.</text>
</comment>
<evidence type="ECO:0000313" key="1">
    <source>
        <dbReference type="EMBL" id="KAF6141983.1"/>
    </source>
</evidence>
<dbReference type="AlphaFoldDB" id="A0A7J7LH69"/>
<reference evidence="1 2" key="1">
    <citation type="journal article" date="2020" name="IScience">
        <title>Genome Sequencing of the Endangered Kingdonia uniflora (Circaeasteraceae, Ranunculales) Reveals Potential Mechanisms of Evolutionary Specialization.</title>
        <authorList>
            <person name="Sun Y."/>
            <person name="Deng T."/>
            <person name="Zhang A."/>
            <person name="Moore M.J."/>
            <person name="Landis J.B."/>
            <person name="Lin N."/>
            <person name="Zhang H."/>
            <person name="Zhang X."/>
            <person name="Huang J."/>
            <person name="Zhang X."/>
            <person name="Sun H."/>
            <person name="Wang H."/>
        </authorList>
    </citation>
    <scope>NUCLEOTIDE SEQUENCE [LARGE SCALE GENOMIC DNA]</scope>
    <source>
        <strain evidence="1">TB1705</strain>
        <tissue evidence="1">Leaf</tissue>
    </source>
</reference>
<name>A0A7J7LH69_9MAGN</name>
<evidence type="ECO:0000313" key="2">
    <source>
        <dbReference type="Proteomes" id="UP000541444"/>
    </source>
</evidence>